<sequence>MANGQNEDEVRMTLRISRDSGRTWGPTTRVRVSRARPASVSRERYPPCQCQGCRARQPQAAHGPVT</sequence>
<evidence type="ECO:0000313" key="2">
    <source>
        <dbReference type="EMBL" id="RZE21860.1"/>
    </source>
</evidence>
<feature type="compositionally biased region" description="Low complexity" evidence="1">
    <location>
        <begin position="26"/>
        <end position="40"/>
    </location>
</feature>
<comment type="caution">
    <text evidence="2">The sequence shown here is derived from an EMBL/GenBank/DDBJ whole genome shotgun (WGS) entry which is preliminary data.</text>
</comment>
<feature type="region of interest" description="Disordered" evidence="1">
    <location>
        <begin position="17"/>
        <end position="66"/>
    </location>
</feature>
<evidence type="ECO:0000313" key="5">
    <source>
        <dbReference type="Proteomes" id="UP000292693"/>
    </source>
</evidence>
<dbReference type="EMBL" id="PKLK01000019">
    <property type="protein sequence ID" value="RZE38455.1"/>
    <property type="molecule type" value="Genomic_DNA"/>
</dbReference>
<protein>
    <recommendedName>
        <fullName evidence="6">Exo-alpha-sialidase</fullName>
    </recommendedName>
</protein>
<dbReference type="Proteomes" id="UP000292095">
    <property type="component" value="Unassembled WGS sequence"/>
</dbReference>
<proteinExistence type="predicted"/>
<evidence type="ECO:0008006" key="6">
    <source>
        <dbReference type="Google" id="ProtNLM"/>
    </source>
</evidence>
<dbReference type="AlphaFoldDB" id="A0A8G1ZR71"/>
<evidence type="ECO:0000313" key="4">
    <source>
        <dbReference type="Proteomes" id="UP000292095"/>
    </source>
</evidence>
<organism evidence="2 5">
    <name type="scientific">Streptomyces albidoflavus</name>
    <dbReference type="NCBI Taxonomy" id="1886"/>
    <lineage>
        <taxon>Bacteria</taxon>
        <taxon>Bacillati</taxon>
        <taxon>Actinomycetota</taxon>
        <taxon>Actinomycetes</taxon>
        <taxon>Kitasatosporales</taxon>
        <taxon>Streptomycetaceae</taxon>
        <taxon>Streptomyces</taxon>
        <taxon>Streptomyces albidoflavus group</taxon>
    </lineage>
</organism>
<evidence type="ECO:0000256" key="1">
    <source>
        <dbReference type="SAM" id="MobiDB-lite"/>
    </source>
</evidence>
<name>A0A8G1ZR71_9ACTN</name>
<dbReference type="EMBL" id="PKLL01000019">
    <property type="protein sequence ID" value="RZE21860.1"/>
    <property type="molecule type" value="Genomic_DNA"/>
</dbReference>
<reference evidence="4 5" key="1">
    <citation type="submission" date="2017-12" db="EMBL/GenBank/DDBJ databases">
        <title>Population genomics insights into the ecological differentiation and adaptive evolution in streptomycetes.</title>
        <authorList>
            <person name="Li Y."/>
            <person name="Huang Y."/>
        </authorList>
    </citation>
    <scope>NUCLEOTIDE SEQUENCE [LARGE SCALE GENOMIC DNA]</scope>
    <source>
        <strain evidence="3 4">FXJ.2339</strain>
        <strain evidence="2 5">NBRC 100770</strain>
    </source>
</reference>
<gene>
    <name evidence="3" type="ORF">C0Q91_16515</name>
    <name evidence="2" type="ORF">C0Q92_16495</name>
</gene>
<accession>A0A8G1ZR71</accession>
<dbReference type="Proteomes" id="UP000292693">
    <property type="component" value="Unassembled WGS sequence"/>
</dbReference>
<evidence type="ECO:0000313" key="3">
    <source>
        <dbReference type="EMBL" id="RZE38455.1"/>
    </source>
</evidence>